<dbReference type="EMBL" id="VBAN01000044">
    <property type="protein sequence ID" value="TMI84820.1"/>
    <property type="molecule type" value="Genomic_DNA"/>
</dbReference>
<proteinExistence type="predicted"/>
<accession>A0A537JMX8</accession>
<dbReference type="AlphaFoldDB" id="A0A537JMX8"/>
<dbReference type="SUPFAM" id="SSF50952">
    <property type="entry name" value="Soluble quinoprotein glucose dehydrogenase"/>
    <property type="match status" value="1"/>
</dbReference>
<protein>
    <recommendedName>
        <fullName evidence="4">Glucose/Sorbosone dehydrogenase domain-containing protein</fullName>
    </recommendedName>
</protein>
<sequence length="588" mass="61809">MHLRLRTAVLLGLVLLTLPALGSAQSSPAINPLCTGETASYDPGNGQDIVVPPGYKVSVFAKDLNFPTGIAFRGEGGHFQVFVLESGHGLPSKCNDETAWPGGEFAPDNPFTPDILVFDAHGNKIGGPLAKPTARGGGFQPHGPAIDIAFEPTAHGGKGDWEGGEGARLFATDSNQATHGGGQNNSSRIVIVNPDTGHVTPFITGLPTGDHPTEQLAFKDGYIYWSQGSTTNSGVVGRDNNNGLNEWDIPCQDITLSGNAFDSGGGVMTSGYAPFGTQRTRVNAFQDATHPGVCDGAILRAQLNAGHPETTIQPFSWGYRNGYAIRFAPVNHALQGGLLVGEDGADERGARPSNNAPDMLDLAQMNPDGTPDYHGWPDRYGFLPASQAVFNPVGGPGDDACPTTTPGTPAEIACLTTHGDLPIRDVLAFPPQQITSPLAIEAADSSFTGIDFVPGSFAGGPVLPGAALYTLEGDFGFSAANATSPAPEVGHEIKLINFSQPGQPLELKITRFAHNDTNEQVFVNPSHLHGFNRPTNIRFGPDGCAYVVDYGVVRDFGQSDPDAKFTVDGDGPLVQIPGTGVIWKICRK</sequence>
<dbReference type="Gene3D" id="2.120.10.30">
    <property type="entry name" value="TolB, C-terminal domain"/>
    <property type="match status" value="1"/>
</dbReference>
<organism evidence="2 3">
    <name type="scientific">Candidatus Segetimicrobium genomatis</name>
    <dbReference type="NCBI Taxonomy" id="2569760"/>
    <lineage>
        <taxon>Bacteria</taxon>
        <taxon>Bacillati</taxon>
        <taxon>Candidatus Sysuimicrobiota</taxon>
        <taxon>Candidatus Sysuimicrobiia</taxon>
        <taxon>Candidatus Sysuimicrobiales</taxon>
        <taxon>Candidatus Segetimicrobiaceae</taxon>
        <taxon>Candidatus Segetimicrobium</taxon>
    </lineage>
</organism>
<evidence type="ECO:0008006" key="4">
    <source>
        <dbReference type="Google" id="ProtNLM"/>
    </source>
</evidence>
<gene>
    <name evidence="2" type="ORF">E6H03_01380</name>
</gene>
<name>A0A537JMX8_9BACT</name>
<keyword evidence="1" id="KW-0732">Signal</keyword>
<evidence type="ECO:0000313" key="3">
    <source>
        <dbReference type="Proteomes" id="UP000318093"/>
    </source>
</evidence>
<dbReference type="InterPro" id="IPR011041">
    <property type="entry name" value="Quinoprot_gluc/sorb_DH_b-prop"/>
</dbReference>
<comment type="caution">
    <text evidence="2">The sequence shown here is derived from an EMBL/GenBank/DDBJ whole genome shotgun (WGS) entry which is preliminary data.</text>
</comment>
<dbReference type="Proteomes" id="UP000318093">
    <property type="component" value="Unassembled WGS sequence"/>
</dbReference>
<dbReference type="InterPro" id="IPR011042">
    <property type="entry name" value="6-blade_b-propeller_TolB-like"/>
</dbReference>
<feature type="signal peptide" evidence="1">
    <location>
        <begin position="1"/>
        <end position="22"/>
    </location>
</feature>
<evidence type="ECO:0000313" key="2">
    <source>
        <dbReference type="EMBL" id="TMI84820.1"/>
    </source>
</evidence>
<feature type="chain" id="PRO_5022170173" description="Glucose/Sorbosone dehydrogenase domain-containing protein" evidence="1">
    <location>
        <begin position="23"/>
        <end position="588"/>
    </location>
</feature>
<evidence type="ECO:0000256" key="1">
    <source>
        <dbReference type="SAM" id="SignalP"/>
    </source>
</evidence>
<reference evidence="2 3" key="1">
    <citation type="journal article" date="2019" name="Nat. Microbiol.">
        <title>Mediterranean grassland soil C-N compound turnover is dependent on rainfall and depth, and is mediated by genomically divergent microorganisms.</title>
        <authorList>
            <person name="Diamond S."/>
            <person name="Andeer P.F."/>
            <person name="Li Z."/>
            <person name="Crits-Christoph A."/>
            <person name="Burstein D."/>
            <person name="Anantharaman K."/>
            <person name="Lane K.R."/>
            <person name="Thomas B.C."/>
            <person name="Pan C."/>
            <person name="Northen T.R."/>
            <person name="Banfield J.F."/>
        </authorList>
    </citation>
    <scope>NUCLEOTIDE SEQUENCE [LARGE SCALE GENOMIC DNA]</scope>
    <source>
        <strain evidence="2">NP_6</strain>
    </source>
</reference>